<dbReference type="VEuPathDB" id="VectorBase:AMEC009078"/>
<evidence type="ECO:0000256" key="2">
    <source>
        <dbReference type="SAM" id="Phobius"/>
    </source>
</evidence>
<evidence type="ECO:0000313" key="3">
    <source>
        <dbReference type="EnsemblMetazoa" id="AMEC009078-PA"/>
    </source>
</evidence>
<organism evidence="3 4">
    <name type="scientific">Anopheles melas</name>
    <dbReference type="NCBI Taxonomy" id="34690"/>
    <lineage>
        <taxon>Eukaryota</taxon>
        <taxon>Metazoa</taxon>
        <taxon>Ecdysozoa</taxon>
        <taxon>Arthropoda</taxon>
        <taxon>Hexapoda</taxon>
        <taxon>Insecta</taxon>
        <taxon>Pterygota</taxon>
        <taxon>Neoptera</taxon>
        <taxon>Endopterygota</taxon>
        <taxon>Diptera</taxon>
        <taxon>Nematocera</taxon>
        <taxon>Culicoidea</taxon>
        <taxon>Culicidae</taxon>
        <taxon>Anophelinae</taxon>
        <taxon>Anopheles</taxon>
    </lineage>
</organism>
<proteinExistence type="predicted"/>
<keyword evidence="2" id="KW-0472">Membrane</keyword>
<feature type="transmembrane region" description="Helical" evidence="2">
    <location>
        <begin position="78"/>
        <end position="100"/>
    </location>
</feature>
<keyword evidence="2" id="KW-1133">Transmembrane helix</keyword>
<sequence>LASSSRFSRVSVRPRLFITETQTPLAGETAHTEDGRDEQLRLPSSTAAPGPGYRPPSASAAYQRQPESFAMVPYQLEVLALVAVLIGIIVNSYIVVIVILTKQVLLCGVWVASLKVCQLWELPQITFSLAPLVVIPLQDSTYQKS</sequence>
<keyword evidence="2" id="KW-0812">Transmembrane</keyword>
<protein>
    <submittedName>
        <fullName evidence="3">Uncharacterized protein</fullName>
    </submittedName>
</protein>
<reference evidence="3" key="2">
    <citation type="submission" date="2020-05" db="UniProtKB">
        <authorList>
            <consortium name="EnsemblMetazoa"/>
        </authorList>
    </citation>
    <scope>IDENTIFICATION</scope>
    <source>
        <strain evidence="3">CM1001059</strain>
    </source>
</reference>
<keyword evidence="4" id="KW-1185">Reference proteome</keyword>
<feature type="compositionally biased region" description="Basic and acidic residues" evidence="1">
    <location>
        <begin position="30"/>
        <end position="40"/>
    </location>
</feature>
<accession>A0A182TVL2</accession>
<evidence type="ECO:0000256" key="1">
    <source>
        <dbReference type="SAM" id="MobiDB-lite"/>
    </source>
</evidence>
<reference evidence="4" key="1">
    <citation type="submission" date="2014-01" db="EMBL/GenBank/DDBJ databases">
        <title>The Genome Sequence of Anopheles melas CM1001059_A (V2).</title>
        <authorList>
            <consortium name="The Broad Institute Genomics Platform"/>
            <person name="Neafsey D.E."/>
            <person name="Besansky N."/>
            <person name="Howell P."/>
            <person name="Walton C."/>
            <person name="Young S.K."/>
            <person name="Zeng Q."/>
            <person name="Gargeya S."/>
            <person name="Fitzgerald M."/>
            <person name="Haas B."/>
            <person name="Abouelleil A."/>
            <person name="Allen A.W."/>
            <person name="Alvarado L."/>
            <person name="Arachchi H.M."/>
            <person name="Berlin A.M."/>
            <person name="Chapman S.B."/>
            <person name="Gainer-Dewar J."/>
            <person name="Goldberg J."/>
            <person name="Griggs A."/>
            <person name="Gujja S."/>
            <person name="Hansen M."/>
            <person name="Howarth C."/>
            <person name="Imamovic A."/>
            <person name="Ireland A."/>
            <person name="Larimer J."/>
            <person name="McCowan C."/>
            <person name="Murphy C."/>
            <person name="Pearson M."/>
            <person name="Poon T.W."/>
            <person name="Priest M."/>
            <person name="Roberts A."/>
            <person name="Saif S."/>
            <person name="Shea T."/>
            <person name="Sisk P."/>
            <person name="Sykes S."/>
            <person name="Wortman J."/>
            <person name="Nusbaum C."/>
            <person name="Birren B."/>
        </authorList>
    </citation>
    <scope>NUCLEOTIDE SEQUENCE [LARGE SCALE GENOMIC DNA]</scope>
    <source>
        <strain evidence="4">CM1001059</strain>
    </source>
</reference>
<dbReference type="AlphaFoldDB" id="A0A182TVL2"/>
<dbReference type="EnsemblMetazoa" id="AMEC009078-RA">
    <property type="protein sequence ID" value="AMEC009078-PA"/>
    <property type="gene ID" value="AMEC009078"/>
</dbReference>
<name>A0A182TVL2_9DIPT</name>
<feature type="region of interest" description="Disordered" evidence="1">
    <location>
        <begin position="25"/>
        <end position="59"/>
    </location>
</feature>
<dbReference type="Proteomes" id="UP000075902">
    <property type="component" value="Unassembled WGS sequence"/>
</dbReference>
<evidence type="ECO:0000313" key="4">
    <source>
        <dbReference type="Proteomes" id="UP000075902"/>
    </source>
</evidence>